<reference evidence="2" key="1">
    <citation type="submission" date="2022-11" db="UniProtKB">
        <authorList>
            <consortium name="WormBaseParasite"/>
        </authorList>
    </citation>
    <scope>IDENTIFICATION</scope>
</reference>
<dbReference type="AlphaFoldDB" id="A0A915PFX3"/>
<protein>
    <submittedName>
        <fullName evidence="2">Uncharacterized protein</fullName>
    </submittedName>
</protein>
<organism evidence="1 2">
    <name type="scientific">Meloidogyne floridensis</name>
    <dbReference type="NCBI Taxonomy" id="298350"/>
    <lineage>
        <taxon>Eukaryota</taxon>
        <taxon>Metazoa</taxon>
        <taxon>Ecdysozoa</taxon>
        <taxon>Nematoda</taxon>
        <taxon>Chromadorea</taxon>
        <taxon>Rhabditida</taxon>
        <taxon>Tylenchina</taxon>
        <taxon>Tylenchomorpha</taxon>
        <taxon>Tylenchoidea</taxon>
        <taxon>Meloidogynidae</taxon>
        <taxon>Meloidogyninae</taxon>
        <taxon>Meloidogyne</taxon>
    </lineage>
</organism>
<evidence type="ECO:0000313" key="2">
    <source>
        <dbReference type="WBParaSite" id="scf7180000424611.g13564"/>
    </source>
</evidence>
<evidence type="ECO:0000313" key="1">
    <source>
        <dbReference type="Proteomes" id="UP000887560"/>
    </source>
</evidence>
<dbReference type="Proteomes" id="UP000887560">
    <property type="component" value="Unplaced"/>
</dbReference>
<name>A0A915PFX3_9BILA</name>
<accession>A0A915PFX3</accession>
<proteinExistence type="predicted"/>
<keyword evidence="1" id="KW-1185">Reference proteome</keyword>
<sequence length="336" mass="40274">MEDQSRRKGKEIAQISQNTGFPELNLSLVELTILVQILRNIELTTIISNSDEDLDTVFQYYKNQYISGFSHLNFDISPIVRGTFDKMNQVIVYYNCLLNEIKIPVQANEADKLELIKNRMKDLSLIMDINKYKFLIFDEFNFRKALAYYYNDPNISADQLYNLAMSILPEKGEKVIDRMCSRLRKISNAERNIFIIWHLFAFAKMRIRSFILFYKQYPNYYDNILENFWQLMIQQGYNDFLQEKISILSYVKAYDELEVKANNWMEILKQLSIFQRENVEFMYNKFRFTRERMLMSLQEAENSQENIIFPASFMPDTDVNVKTHFRLLYLHFGNYF</sequence>
<dbReference type="WBParaSite" id="scf7180000424611.g13564">
    <property type="protein sequence ID" value="scf7180000424611.g13564"/>
    <property type="gene ID" value="scf7180000424611.g13564"/>
</dbReference>